<keyword evidence="9" id="KW-0378">Hydrolase</keyword>
<dbReference type="PANTHER" id="PTHR47786:SF2">
    <property type="entry name" value="GLYCOSYL HYDROLASE FAMILY 13 CATALYTIC DOMAIN-CONTAINING PROTEIN"/>
    <property type="match status" value="1"/>
</dbReference>
<name>A0A484Q060_9ZZZZ</name>
<dbReference type="EC" id="2.4.99.16" evidence="2"/>
<dbReference type="Gene3D" id="1.20.58.80">
    <property type="entry name" value="Phosphotransferase system, lactose/cellobiose-type IIA subunit"/>
    <property type="match status" value="1"/>
</dbReference>
<dbReference type="PANTHER" id="PTHR47786">
    <property type="entry name" value="ALPHA-1,4-GLUCAN:MALTOSE-1-PHOSPHATE MALTOSYLTRANSFERASE"/>
    <property type="match status" value="1"/>
</dbReference>
<evidence type="ECO:0000256" key="1">
    <source>
        <dbReference type="ARBA" id="ARBA00011738"/>
    </source>
</evidence>
<organism evidence="9">
    <name type="scientific">plant metagenome</name>
    <dbReference type="NCBI Taxonomy" id="1297885"/>
    <lineage>
        <taxon>unclassified sequences</taxon>
        <taxon>metagenomes</taxon>
        <taxon>organismal metagenomes</taxon>
    </lineage>
</organism>
<dbReference type="InterPro" id="IPR049171">
    <property type="entry name" value="GLGE_C"/>
</dbReference>
<dbReference type="Pfam" id="PF21702">
    <property type="entry name" value="GLGE_C"/>
    <property type="match status" value="1"/>
</dbReference>
<reference evidence="9" key="1">
    <citation type="submission" date="2019-03" db="EMBL/GenBank/DDBJ databases">
        <authorList>
            <person name="Danneels B."/>
        </authorList>
    </citation>
    <scope>NUCLEOTIDE SEQUENCE</scope>
</reference>
<comment type="subunit">
    <text evidence="1">Homodimer.</text>
</comment>
<dbReference type="AlphaFoldDB" id="A0A484Q060"/>
<dbReference type="SUPFAM" id="SSF51445">
    <property type="entry name" value="(Trans)glycosidases"/>
    <property type="match status" value="2"/>
</dbReference>
<dbReference type="InterPro" id="IPR017853">
    <property type="entry name" value="GH"/>
</dbReference>
<dbReference type="CDD" id="cd11344">
    <property type="entry name" value="AmyAc_GlgE_like"/>
    <property type="match status" value="1"/>
</dbReference>
<dbReference type="EMBL" id="CAADHY010000028">
    <property type="protein sequence ID" value="VFR31276.1"/>
    <property type="molecule type" value="Genomic_DNA"/>
</dbReference>
<accession>A0A484Q060</accession>
<dbReference type="GO" id="GO:0005975">
    <property type="term" value="P:carbohydrate metabolic process"/>
    <property type="evidence" value="ECO:0007669"/>
    <property type="project" value="InterPro"/>
</dbReference>
<proteinExistence type="inferred from homology"/>
<dbReference type="InterPro" id="IPR021828">
    <property type="entry name" value="GlgE_dom_N/S"/>
</dbReference>
<feature type="region of interest" description="Disordered" evidence="7">
    <location>
        <begin position="68"/>
        <end position="92"/>
    </location>
</feature>
<dbReference type="GO" id="GO:0004553">
    <property type="term" value="F:hydrolase activity, hydrolyzing O-glycosyl compounds"/>
    <property type="evidence" value="ECO:0007669"/>
    <property type="project" value="InterPro"/>
</dbReference>
<feature type="domain" description="Glycosyl hydrolase family 13 catalytic" evidence="8">
    <location>
        <begin position="642"/>
        <end position="991"/>
    </location>
</feature>
<dbReference type="HAMAP" id="MF_02124">
    <property type="entry name" value="GlgE"/>
    <property type="match status" value="1"/>
</dbReference>
<dbReference type="GO" id="GO:0016757">
    <property type="term" value="F:glycosyltransferase activity"/>
    <property type="evidence" value="ECO:0007669"/>
    <property type="project" value="UniProtKB-KW"/>
</dbReference>
<evidence type="ECO:0000256" key="4">
    <source>
        <dbReference type="ARBA" id="ARBA00022679"/>
    </source>
</evidence>
<dbReference type="Gene3D" id="3.20.20.80">
    <property type="entry name" value="Glycosidases"/>
    <property type="match status" value="2"/>
</dbReference>
<evidence type="ECO:0000256" key="6">
    <source>
        <dbReference type="ARBA" id="ARBA00048735"/>
    </source>
</evidence>
<dbReference type="Pfam" id="PF11896">
    <property type="entry name" value="GlgE_dom_N_S"/>
    <property type="match status" value="1"/>
</dbReference>
<protein>
    <recommendedName>
        <fullName evidence="2">starch synthase (maltosyl-transferring)</fullName>
        <ecNumber evidence="2">2.4.99.16</ecNumber>
    </recommendedName>
</protein>
<keyword evidence="9" id="KW-0326">Glycosidase</keyword>
<comment type="catalytic activity">
    <reaction evidence="6">
        <text>alpha-maltose 1-phosphate + [(1-&gt;4)-alpha-D-glucosyl](n) = [(1-&gt;4)-alpha-D-glucosyl](n+2) + phosphate</text>
        <dbReference type="Rhea" id="RHEA:42692"/>
        <dbReference type="Rhea" id="RHEA-COMP:9584"/>
        <dbReference type="Rhea" id="RHEA-COMP:10183"/>
        <dbReference type="ChEBI" id="CHEBI:15444"/>
        <dbReference type="ChEBI" id="CHEBI:43474"/>
        <dbReference type="ChEBI" id="CHEBI:63576"/>
        <dbReference type="EC" id="2.4.99.16"/>
    </reaction>
</comment>
<dbReference type="InterPro" id="IPR013783">
    <property type="entry name" value="Ig-like_fold"/>
</dbReference>
<dbReference type="SMART" id="SM00642">
    <property type="entry name" value="Aamy"/>
    <property type="match status" value="1"/>
</dbReference>
<dbReference type="Gene3D" id="2.60.40.10">
    <property type="entry name" value="Immunoglobulins"/>
    <property type="match status" value="1"/>
</dbReference>
<sequence>MAAQRRGKAAPPAHAASHAAPPALLHVGLADLGKTDVAVGAWQGLCEFAQRVGANGVLVEPLWRRAADAPQGEGPQDGHGDAAPADADTSATRLGGQAMPTLLAEMARTAREYGLALVVEVALDRAARHATAATALPEWLAQPVDAPARDPRQPPTAGQVLTLRAGAVPPAFLQAWHARLASWLDAGVAGFCFDAPQRLPTADWQHLLGGLRGHATSMLAYAWTHGLAPEHLAGLRGAGFDGVFSSLPWWNFQDDWLLQEAHRLRAVAPLIAPVGVSRGAPHADRRMLWAAALAGDGMLLPARTLLPPREIAAAVSFQRQRPPAATLYILGGPPGGVTALLRRAGTPLAIADTADLLLINPDAQAPAQVAPGLLAGVLPPGALHVADEAGTPADLPDSLPPGACLRLAVGAPHPVVSTAYTTMRRQAPQRLAIESVAPAVDDGAFPAKTITYRPLTVSADLIFDGHDTLAGEVRWRALDEDTWQVAPLAPLGNDRWAATLTPRRVGRHEFAIAAWRDTWATFTYELRKKHEAGVASGLELLDGAALLRAAAARAGKRQPAEALRTVKDALHALGDLPSPAPQGERLAAAELPAATAERVATLLDPALAQAMRLVDDRAFEAVTPAYPLWVDRPQAEFASWYELFPRSQSREPGRHGTFADVALRLPALREMGFDVLYFPPIHPIGLSHRKGRNNSLVAAPGDVGSPYAIGSAEGGHDAIHGELGSLQDFLALVRDARAHGMDVALDFAIQCSPDHPWLAEHPDWFTRRADGSIRHAENPPKKYEDIVNVAFYAETGKRARQAPLWEALRDVVLFWVAQGVRVFRVDNPHTKPLPFWAWLIDSVQDAHPDVLFLSEAFTRPRMMLRLAKVGFTQSYTYFTWRHGKQEIIDYLRELSQPPMADTYRPNFFVNTPDINPYFLQGSGRAGFLIRAALAATTSGLWGMYSGFELCEATPVPGKEEYLDSEKYEIRQRDWDQPGNLNAQIARLNLIRRQNPALQSHRGFHVAECANPDLLCFWKATPCHGNIVLGVISLDPHRVQQGEVALPRWLAGKGPAGIVAEDLLAGGTETWWHDWHGVTLTPDAPYRLWRLTAAAP</sequence>
<evidence type="ECO:0000256" key="3">
    <source>
        <dbReference type="ARBA" id="ARBA00022676"/>
    </source>
</evidence>
<evidence type="ECO:0000256" key="5">
    <source>
        <dbReference type="ARBA" id="ARBA00023277"/>
    </source>
</evidence>
<evidence type="ECO:0000256" key="7">
    <source>
        <dbReference type="SAM" id="MobiDB-lite"/>
    </source>
</evidence>
<evidence type="ECO:0000259" key="8">
    <source>
        <dbReference type="SMART" id="SM00642"/>
    </source>
</evidence>
<gene>
    <name evidence="9" type="ORF">AMP9_0790</name>
</gene>
<dbReference type="InterPro" id="IPR026585">
    <property type="entry name" value="GlgE"/>
</dbReference>
<dbReference type="Gene3D" id="2.60.40.1180">
    <property type="entry name" value="Golgi alpha-mannosidase II"/>
    <property type="match status" value="1"/>
</dbReference>
<keyword evidence="5" id="KW-0119">Carbohydrate metabolism</keyword>
<dbReference type="InterPro" id="IPR006047">
    <property type="entry name" value="GH13_cat_dom"/>
</dbReference>
<keyword evidence="4" id="KW-0808">Transferase</keyword>
<dbReference type="InterPro" id="IPR013780">
    <property type="entry name" value="Glyco_hydro_b"/>
</dbReference>
<keyword evidence="3" id="KW-0328">Glycosyltransferase</keyword>
<evidence type="ECO:0000256" key="2">
    <source>
        <dbReference type="ARBA" id="ARBA00012603"/>
    </source>
</evidence>
<evidence type="ECO:0000313" key="9">
    <source>
        <dbReference type="EMBL" id="VFR31276.1"/>
    </source>
</evidence>